<dbReference type="InterPro" id="IPR003593">
    <property type="entry name" value="AAA+_ATPase"/>
</dbReference>
<dbReference type="PROSITE" id="PS00211">
    <property type="entry name" value="ABC_TRANSPORTER_1"/>
    <property type="match status" value="1"/>
</dbReference>
<feature type="domain" description="ABC transporter" evidence="3">
    <location>
        <begin position="13"/>
        <end position="256"/>
    </location>
</feature>
<dbReference type="SUPFAM" id="SSF52540">
    <property type="entry name" value="P-loop containing nucleoside triphosphate hydrolases"/>
    <property type="match status" value="2"/>
</dbReference>
<evidence type="ECO:0000256" key="1">
    <source>
        <dbReference type="ARBA" id="ARBA00022741"/>
    </source>
</evidence>
<dbReference type="PANTHER" id="PTHR43158">
    <property type="entry name" value="SKFA PEPTIDE EXPORT ATP-BINDING PROTEIN SKFE"/>
    <property type="match status" value="1"/>
</dbReference>
<evidence type="ECO:0000256" key="2">
    <source>
        <dbReference type="ARBA" id="ARBA00022840"/>
    </source>
</evidence>
<dbReference type="InterPro" id="IPR017871">
    <property type="entry name" value="ABC_transporter-like_CS"/>
</dbReference>
<dbReference type="GO" id="GO:0005524">
    <property type="term" value="F:ATP binding"/>
    <property type="evidence" value="ECO:0007669"/>
    <property type="project" value="UniProtKB-KW"/>
</dbReference>
<comment type="caution">
    <text evidence="4">The sequence shown here is derived from an EMBL/GenBank/DDBJ whole genome shotgun (WGS) entry which is preliminary data.</text>
</comment>
<dbReference type="GO" id="GO:0016887">
    <property type="term" value="F:ATP hydrolysis activity"/>
    <property type="evidence" value="ECO:0007669"/>
    <property type="project" value="InterPro"/>
</dbReference>
<evidence type="ECO:0000313" key="4">
    <source>
        <dbReference type="EMBL" id="GAU08424.1"/>
    </source>
</evidence>
<dbReference type="InterPro" id="IPR027417">
    <property type="entry name" value="P-loop_NTPase"/>
</dbReference>
<keyword evidence="2" id="KW-0067">ATP-binding</keyword>
<evidence type="ECO:0000313" key="5">
    <source>
        <dbReference type="Proteomes" id="UP000095200"/>
    </source>
</evidence>
<keyword evidence="5" id="KW-1185">Reference proteome</keyword>
<dbReference type="EMBL" id="BDFE01000015">
    <property type="protein sequence ID" value="GAU08424.1"/>
    <property type="molecule type" value="Genomic_DNA"/>
</dbReference>
<proteinExistence type="predicted"/>
<dbReference type="SMART" id="SM00382">
    <property type="entry name" value="AAA"/>
    <property type="match status" value="2"/>
</dbReference>
<accession>A0A194AI35</accession>
<name>A0A194AI35_9BACT</name>
<reference evidence="5" key="1">
    <citation type="submission" date="2016-06" db="EMBL/GenBank/DDBJ databases">
        <title>Draft genome sequence of Desulfoplanes formicivorans strain Pf12B.</title>
        <authorList>
            <person name="Watanabe M."/>
            <person name="Kojima H."/>
            <person name="Fukui M."/>
        </authorList>
    </citation>
    <scope>NUCLEOTIDE SEQUENCE [LARGE SCALE GENOMIC DNA]</scope>
    <source>
        <strain evidence="5">Pf12B</strain>
    </source>
</reference>
<sequence length="503" mass="55927">MSMETGAQAWVEVVLRDLDVHLGGIPVLRDVNWHLRQGEHWAVLGGNGAGKSTLLKLVHGMLWPRQFKGERVYLLNGKTRISPVAMRRLVSLVSCEMQDLYWKRSWNLPVRTVVETGYFDTPFVYEPLSRAQKDHCLEVCERFGIAHLASRGMLQLSTGEAKRVLLARAMVKNPRLLLLDECCLGLDPQSRKDFLGMVDMIAAQDHLHVVATSHRHEELPRCITHVAAIKAGTIHGITRKKPCLPEVPSSGSAGISLSSCSPLMQVPVRAPGEGVLIRIANATVRLHGRDILHHISWTMTSAQDWAIVGPNGAGKTTLLKLIYGAVYPLAGGQVERLFAGDADNVRAMRRYMGFVSCAQQTEYPENATGRQVLLSGFYSSQGMHETPTRHEMDRCNEVAACLNITTLLDRMVQSLSYGQMRKLLIARAMIHSPGILLLDEPFAGVEAGWREEIRHLLMICRNQGTRIILVTHHLDQLEGLVSHELVLDQGRIVRCGPLNQRGS</sequence>
<dbReference type="PROSITE" id="PS50893">
    <property type="entry name" value="ABC_TRANSPORTER_2"/>
    <property type="match status" value="2"/>
</dbReference>
<dbReference type="PANTHER" id="PTHR43158:SF2">
    <property type="entry name" value="SKFA PEPTIDE EXPORT ATP-BINDING PROTEIN SKFE"/>
    <property type="match status" value="1"/>
</dbReference>
<organism evidence="4 5">
    <name type="scientific">Desulfoplanes formicivorans</name>
    <dbReference type="NCBI Taxonomy" id="1592317"/>
    <lineage>
        <taxon>Bacteria</taxon>
        <taxon>Pseudomonadati</taxon>
        <taxon>Thermodesulfobacteriota</taxon>
        <taxon>Desulfovibrionia</taxon>
        <taxon>Desulfovibrionales</taxon>
        <taxon>Desulfoplanaceae</taxon>
        <taxon>Desulfoplanes</taxon>
    </lineage>
</organism>
<dbReference type="AlphaFoldDB" id="A0A194AI35"/>
<feature type="domain" description="ABC transporter" evidence="3">
    <location>
        <begin position="277"/>
        <end position="503"/>
    </location>
</feature>
<protein>
    <recommendedName>
        <fullName evidence="3">ABC transporter domain-containing protein</fullName>
    </recommendedName>
</protein>
<dbReference type="OrthoDB" id="9809450at2"/>
<dbReference type="STRING" id="1592317.DPF_1132"/>
<keyword evidence="1" id="KW-0547">Nucleotide-binding</keyword>
<dbReference type="InterPro" id="IPR003439">
    <property type="entry name" value="ABC_transporter-like_ATP-bd"/>
</dbReference>
<evidence type="ECO:0000259" key="3">
    <source>
        <dbReference type="PROSITE" id="PS50893"/>
    </source>
</evidence>
<dbReference type="Gene3D" id="3.40.50.300">
    <property type="entry name" value="P-loop containing nucleotide triphosphate hydrolases"/>
    <property type="match status" value="2"/>
</dbReference>
<gene>
    <name evidence="4" type="ORF">DPF_1132</name>
</gene>
<dbReference type="Proteomes" id="UP000095200">
    <property type="component" value="Unassembled WGS sequence"/>
</dbReference>
<dbReference type="Pfam" id="PF00005">
    <property type="entry name" value="ABC_tran"/>
    <property type="match status" value="2"/>
</dbReference>